<feature type="non-terminal residue" evidence="1">
    <location>
        <position position="72"/>
    </location>
</feature>
<evidence type="ECO:0000313" key="2">
    <source>
        <dbReference type="Proteomes" id="UP000235786"/>
    </source>
</evidence>
<evidence type="ECO:0000313" key="1">
    <source>
        <dbReference type="EMBL" id="PMD46030.1"/>
    </source>
</evidence>
<reference evidence="1 2" key="1">
    <citation type="submission" date="2016-04" db="EMBL/GenBank/DDBJ databases">
        <title>A degradative enzymes factory behind the ericoid mycorrhizal symbiosis.</title>
        <authorList>
            <consortium name="DOE Joint Genome Institute"/>
            <person name="Martino E."/>
            <person name="Morin E."/>
            <person name="Grelet G."/>
            <person name="Kuo A."/>
            <person name="Kohler A."/>
            <person name="Daghino S."/>
            <person name="Barry K."/>
            <person name="Choi C."/>
            <person name="Cichocki N."/>
            <person name="Clum A."/>
            <person name="Copeland A."/>
            <person name="Hainaut M."/>
            <person name="Haridas S."/>
            <person name="Labutti K."/>
            <person name="Lindquist E."/>
            <person name="Lipzen A."/>
            <person name="Khouja H.-R."/>
            <person name="Murat C."/>
            <person name="Ohm R."/>
            <person name="Olson A."/>
            <person name="Spatafora J."/>
            <person name="Veneault-Fourrey C."/>
            <person name="Henrissat B."/>
            <person name="Grigoriev I."/>
            <person name="Martin F."/>
            <person name="Perotto S."/>
        </authorList>
    </citation>
    <scope>NUCLEOTIDE SEQUENCE [LARGE SCALE GENOMIC DNA]</scope>
    <source>
        <strain evidence="1 2">F</strain>
    </source>
</reference>
<dbReference type="AlphaFoldDB" id="A0A2J6S5I5"/>
<accession>A0A2J6S5I5</accession>
<organism evidence="1 2">
    <name type="scientific">Hyaloscypha variabilis (strain UAMH 11265 / GT02V1 / F)</name>
    <name type="common">Meliniomyces variabilis</name>
    <dbReference type="NCBI Taxonomy" id="1149755"/>
    <lineage>
        <taxon>Eukaryota</taxon>
        <taxon>Fungi</taxon>
        <taxon>Dikarya</taxon>
        <taxon>Ascomycota</taxon>
        <taxon>Pezizomycotina</taxon>
        <taxon>Leotiomycetes</taxon>
        <taxon>Helotiales</taxon>
        <taxon>Hyaloscyphaceae</taxon>
        <taxon>Hyaloscypha</taxon>
        <taxon>Hyaloscypha variabilis</taxon>
    </lineage>
</organism>
<keyword evidence="2" id="KW-1185">Reference proteome</keyword>
<sequence length="72" mass="7718">YGICESTTYCKDNYGVDYAGHCPDAGDSILCCVNPNCYSPYSNAGFCEYTSSPNGFSCSGYCPGPDDYECCV</sequence>
<dbReference type="EMBL" id="KZ613939">
    <property type="protein sequence ID" value="PMD46030.1"/>
    <property type="molecule type" value="Genomic_DNA"/>
</dbReference>
<feature type="non-terminal residue" evidence="1">
    <location>
        <position position="1"/>
    </location>
</feature>
<proteinExistence type="predicted"/>
<name>A0A2J6S5I5_HYAVF</name>
<dbReference type="OrthoDB" id="2251794at2759"/>
<protein>
    <submittedName>
        <fullName evidence="1">Uncharacterized protein</fullName>
    </submittedName>
</protein>
<gene>
    <name evidence="1" type="ORF">L207DRAFT_379959</name>
</gene>
<dbReference type="Proteomes" id="UP000235786">
    <property type="component" value="Unassembled WGS sequence"/>
</dbReference>